<feature type="compositionally biased region" description="Basic and acidic residues" evidence="9">
    <location>
        <begin position="364"/>
        <end position="377"/>
    </location>
</feature>
<feature type="transmembrane region" description="Helical" evidence="8">
    <location>
        <begin position="215"/>
        <end position="238"/>
    </location>
</feature>
<dbReference type="GO" id="GO:0035435">
    <property type="term" value="P:phosphate ion transmembrane transport"/>
    <property type="evidence" value="ECO:0007669"/>
    <property type="project" value="TreeGrafter"/>
</dbReference>
<comment type="subcellular location">
    <subcellularLocation>
        <location evidence="1 8">Membrane</location>
        <topology evidence="1 8">Multi-pass membrane protein</topology>
    </subcellularLocation>
</comment>
<feature type="transmembrane region" description="Helical" evidence="8">
    <location>
        <begin position="146"/>
        <end position="167"/>
    </location>
</feature>
<dbReference type="PANTHER" id="PTHR11101:SF80">
    <property type="entry name" value="PHOSPHATE TRANSPORTER"/>
    <property type="match status" value="1"/>
</dbReference>
<protein>
    <recommendedName>
        <fullName evidence="8">Phosphate transporter</fullName>
    </recommendedName>
</protein>
<reference evidence="10" key="1">
    <citation type="submission" date="2023-07" db="EMBL/GenBank/DDBJ databases">
        <title>Chromosome-level genome assembly of Artemia franciscana.</title>
        <authorList>
            <person name="Jo E."/>
        </authorList>
    </citation>
    <scope>NUCLEOTIDE SEQUENCE</scope>
    <source>
        <tissue evidence="10">Whole body</tissue>
    </source>
</reference>
<feature type="region of interest" description="Disordered" evidence="9">
    <location>
        <begin position="328"/>
        <end position="383"/>
    </location>
</feature>
<dbReference type="InterPro" id="IPR001204">
    <property type="entry name" value="Phos_transporter"/>
</dbReference>
<keyword evidence="3 8" id="KW-0813">Transport</keyword>
<dbReference type="PANTHER" id="PTHR11101">
    <property type="entry name" value="PHOSPHATE TRANSPORTER"/>
    <property type="match status" value="1"/>
</dbReference>
<keyword evidence="7 8" id="KW-0472">Membrane</keyword>
<feature type="transmembrane region" description="Helical" evidence="8">
    <location>
        <begin position="46"/>
        <end position="68"/>
    </location>
</feature>
<organism evidence="10 11">
    <name type="scientific">Artemia franciscana</name>
    <name type="common">Brine shrimp</name>
    <name type="synonym">Artemia sanfranciscana</name>
    <dbReference type="NCBI Taxonomy" id="6661"/>
    <lineage>
        <taxon>Eukaryota</taxon>
        <taxon>Metazoa</taxon>
        <taxon>Ecdysozoa</taxon>
        <taxon>Arthropoda</taxon>
        <taxon>Crustacea</taxon>
        <taxon>Branchiopoda</taxon>
        <taxon>Anostraca</taxon>
        <taxon>Artemiidae</taxon>
        <taxon>Artemia</taxon>
    </lineage>
</organism>
<evidence type="ECO:0000256" key="6">
    <source>
        <dbReference type="ARBA" id="ARBA00022989"/>
    </source>
</evidence>
<evidence type="ECO:0000256" key="4">
    <source>
        <dbReference type="ARBA" id="ARBA00022592"/>
    </source>
</evidence>
<sequence length="574" mass="61561">MEPFSPDVLWIVILGFVLSFILAFGIGANDVANSFGTSVGSKVLTIRQACILATIFEVAGAVLIGYKVSDTMRKGILDVNVYNNSEAELMFGSLSTLGGSALWLLAATFLKLPISGTHSIVGATIGFSLVARGSDGLHWITLGKIVASWFISPVMSGIMSSCLYLAIKHLILNAPNPLVPGLRALPIFYAVTVGLNVLSIVLDGPSLLYFHVIPWWGAIAIGCGIAILSALVVQFYVVPKQRRAILGRATRQTNGEVVFTFGEGGDSSASITPTDSNNVSMEKLPTKKKNKLDEFNLKIINENFEKTQTLMDPKPDVTIISTEKQNGYNNISYPPSDQVTPVKGLSPNSSAAPLIKRTTMPDIKQSKDKNGERKDRTDSEDETEDVKQLFSFLQILTASFGSFAHGGNDVSNAIGPLIGLWLIYVEGSVAQKTAAPVYILLYGGLGIVVGLWVWGRRVIKTVGEDITKITSSSGFTIEIGAAFTVLLASKVGLPISTTHCKVGSVVFVGLAQKTKRGVDWKLFRNIAFAWAVTVPVAAALGAAFMAIFKFCVMPNMDFLVEQIAQNGTTTLGLL</sequence>
<dbReference type="GO" id="GO:0005315">
    <property type="term" value="F:phosphate transmembrane transporter activity"/>
    <property type="evidence" value="ECO:0007669"/>
    <property type="project" value="InterPro"/>
</dbReference>
<keyword evidence="6 8" id="KW-1133">Transmembrane helix</keyword>
<comment type="function">
    <text evidence="8">Sodium-phosphate symporter.</text>
</comment>
<dbReference type="Proteomes" id="UP001187531">
    <property type="component" value="Unassembled WGS sequence"/>
</dbReference>
<keyword evidence="4 8" id="KW-0592">Phosphate transport</keyword>
<proteinExistence type="inferred from homology"/>
<feature type="transmembrane region" description="Helical" evidence="8">
    <location>
        <begin position="527"/>
        <end position="548"/>
    </location>
</feature>
<name>A0AA88IC79_ARTSF</name>
<keyword evidence="11" id="KW-1185">Reference proteome</keyword>
<dbReference type="Pfam" id="PF01384">
    <property type="entry name" value="PHO4"/>
    <property type="match status" value="1"/>
</dbReference>
<evidence type="ECO:0000256" key="2">
    <source>
        <dbReference type="ARBA" id="ARBA00009916"/>
    </source>
</evidence>
<accession>A0AA88IC79</accession>
<feature type="compositionally biased region" description="Polar residues" evidence="9">
    <location>
        <begin position="328"/>
        <end position="339"/>
    </location>
</feature>
<gene>
    <name evidence="10" type="ORF">QYM36_000367</name>
</gene>
<evidence type="ECO:0000313" key="10">
    <source>
        <dbReference type="EMBL" id="KAK2725870.1"/>
    </source>
</evidence>
<evidence type="ECO:0000256" key="9">
    <source>
        <dbReference type="SAM" id="MobiDB-lite"/>
    </source>
</evidence>
<evidence type="ECO:0000256" key="7">
    <source>
        <dbReference type="ARBA" id="ARBA00023136"/>
    </source>
</evidence>
<dbReference type="EMBL" id="JAVRJZ010000002">
    <property type="protein sequence ID" value="KAK2725870.1"/>
    <property type="molecule type" value="Genomic_DNA"/>
</dbReference>
<dbReference type="AlphaFoldDB" id="A0AA88IC79"/>
<comment type="similarity">
    <text evidence="2 8">Belongs to the inorganic phosphate transporter (PiT) (TC 2.A.20) family.</text>
</comment>
<evidence type="ECO:0000256" key="1">
    <source>
        <dbReference type="ARBA" id="ARBA00004141"/>
    </source>
</evidence>
<dbReference type="GO" id="GO:0016020">
    <property type="term" value="C:membrane"/>
    <property type="evidence" value="ECO:0007669"/>
    <property type="project" value="UniProtKB-SubCell"/>
</dbReference>
<feature type="transmembrane region" description="Helical" evidence="8">
    <location>
        <begin position="89"/>
        <end position="110"/>
    </location>
</feature>
<evidence type="ECO:0000256" key="8">
    <source>
        <dbReference type="RuleBase" id="RU363058"/>
    </source>
</evidence>
<feature type="transmembrane region" description="Helical" evidence="8">
    <location>
        <begin position="437"/>
        <end position="455"/>
    </location>
</feature>
<feature type="transmembrane region" description="Helical" evidence="8">
    <location>
        <begin position="7"/>
        <end position="26"/>
    </location>
</feature>
<keyword evidence="5 8" id="KW-0812">Transmembrane</keyword>
<evidence type="ECO:0000256" key="5">
    <source>
        <dbReference type="ARBA" id="ARBA00022692"/>
    </source>
</evidence>
<comment type="caution">
    <text evidence="10">The sequence shown here is derived from an EMBL/GenBank/DDBJ whole genome shotgun (WGS) entry which is preliminary data.</text>
</comment>
<feature type="transmembrane region" description="Helical" evidence="8">
    <location>
        <begin position="187"/>
        <end position="209"/>
    </location>
</feature>
<evidence type="ECO:0000313" key="11">
    <source>
        <dbReference type="Proteomes" id="UP001187531"/>
    </source>
</evidence>
<evidence type="ECO:0000256" key="3">
    <source>
        <dbReference type="ARBA" id="ARBA00022448"/>
    </source>
</evidence>